<keyword evidence="3" id="KW-1185">Reference proteome</keyword>
<proteinExistence type="predicted"/>
<protein>
    <recommendedName>
        <fullName evidence="4">Secreted protein</fullName>
    </recommendedName>
</protein>
<dbReference type="RefSeq" id="WP_311628871.1">
    <property type="nucleotide sequence ID" value="NZ_JAVREN010000003.1"/>
</dbReference>
<name>A0ABU2L319_9ACTN</name>
<comment type="caution">
    <text evidence="2">The sequence shown here is derived from an EMBL/GenBank/DDBJ whole genome shotgun (WGS) entry which is preliminary data.</text>
</comment>
<evidence type="ECO:0008006" key="4">
    <source>
        <dbReference type="Google" id="ProtNLM"/>
    </source>
</evidence>
<feature type="compositionally biased region" description="Low complexity" evidence="1">
    <location>
        <begin position="46"/>
        <end position="59"/>
    </location>
</feature>
<dbReference type="EMBL" id="JAVREN010000003">
    <property type="protein sequence ID" value="MDT0305958.1"/>
    <property type="molecule type" value="Genomic_DNA"/>
</dbReference>
<evidence type="ECO:0000256" key="1">
    <source>
        <dbReference type="SAM" id="MobiDB-lite"/>
    </source>
</evidence>
<feature type="region of interest" description="Disordered" evidence="1">
    <location>
        <begin position="46"/>
        <end position="69"/>
    </location>
</feature>
<reference evidence="3" key="1">
    <citation type="submission" date="2023-07" db="EMBL/GenBank/DDBJ databases">
        <title>30 novel species of actinomycetes from the DSMZ collection.</title>
        <authorList>
            <person name="Nouioui I."/>
        </authorList>
    </citation>
    <scope>NUCLEOTIDE SEQUENCE [LARGE SCALE GENOMIC DNA]</scope>
    <source>
        <strain evidence="3">DSM 44917</strain>
    </source>
</reference>
<accession>A0ABU2L319</accession>
<evidence type="ECO:0000313" key="2">
    <source>
        <dbReference type="EMBL" id="MDT0305958.1"/>
    </source>
</evidence>
<gene>
    <name evidence="2" type="ORF">RM780_03145</name>
</gene>
<dbReference type="Proteomes" id="UP001183388">
    <property type="component" value="Unassembled WGS sequence"/>
</dbReference>
<evidence type="ECO:0000313" key="3">
    <source>
        <dbReference type="Proteomes" id="UP001183388"/>
    </source>
</evidence>
<sequence length="200" mass="20145">MQLPAGHDLPHTRARTVHWLTTAAALAVVTGAAALVQPSNATAAAEAGAPAGRADAEPPAASPGPDPRAVEYPLECGPVGTVVTERAGTDLDADGVGETVAVVRCDAGSGTPPSGMYLIAADAGPGGTPAVAETLVDPREGMTVDALRAEGDAIAVRLTGYSSADVPRCCPDLRREVRWEWRDGRLVPLAVPGSGAAAQV</sequence>
<organism evidence="2 3">
    <name type="scientific">Streptomyces boetiae</name>
    <dbReference type="NCBI Taxonomy" id="3075541"/>
    <lineage>
        <taxon>Bacteria</taxon>
        <taxon>Bacillati</taxon>
        <taxon>Actinomycetota</taxon>
        <taxon>Actinomycetes</taxon>
        <taxon>Kitasatosporales</taxon>
        <taxon>Streptomycetaceae</taxon>
        <taxon>Streptomyces</taxon>
    </lineage>
</organism>